<dbReference type="EMBL" id="MN738838">
    <property type="protein sequence ID" value="QHT39087.1"/>
    <property type="molecule type" value="Genomic_DNA"/>
</dbReference>
<organism evidence="1">
    <name type="scientific">viral metagenome</name>
    <dbReference type="NCBI Taxonomy" id="1070528"/>
    <lineage>
        <taxon>unclassified sequences</taxon>
        <taxon>metagenomes</taxon>
        <taxon>organismal metagenomes</taxon>
    </lineage>
</organism>
<reference evidence="1" key="1">
    <citation type="journal article" date="2020" name="Nature">
        <title>Giant virus diversity and host interactions through global metagenomics.</title>
        <authorList>
            <person name="Schulz F."/>
            <person name="Roux S."/>
            <person name="Paez-Espino D."/>
            <person name="Jungbluth S."/>
            <person name="Walsh D.A."/>
            <person name="Denef V.J."/>
            <person name="McMahon K.D."/>
            <person name="Konstantinidis K.T."/>
            <person name="Eloe-Fadrosh E.A."/>
            <person name="Kyrpides N.C."/>
            <person name="Woyke T."/>
        </authorList>
    </citation>
    <scope>NUCLEOTIDE SEQUENCE</scope>
    <source>
        <strain evidence="1">GVMAG-S-ERX556126-94</strain>
    </source>
</reference>
<evidence type="ECO:0000313" key="1">
    <source>
        <dbReference type="EMBL" id="QHT39087.1"/>
    </source>
</evidence>
<protein>
    <submittedName>
        <fullName evidence="1">Uncharacterized protein</fullName>
    </submittedName>
</protein>
<dbReference type="AlphaFoldDB" id="A0A6C0FB59"/>
<proteinExistence type="predicted"/>
<name>A0A6C0FB59_9ZZZZ</name>
<sequence length="82" mass="9545">MGEMNVENVLLFLVGAFLAYHMMEKIEGIINCPKFTTYDINRNIWLKGKLVGLDSQSSRVRVMPDDVAEQFWMNCEDVMKRN</sequence>
<accession>A0A6C0FB59</accession>